<keyword evidence="4 6" id="KW-1133">Transmembrane helix</keyword>
<gene>
    <name evidence="7" type="ordered locus">Turpa_1084</name>
</gene>
<sequence>MPARHSAQTTVPATSHSAPTQVERWERLKVASLLFIAASIFLAIAYLTRDIIVPFVIAVFLNYAISPVVKKLQSSLRIPRLVSTGLTVASALLVAGLIVFLAVVSLSGAFRSLEQYHHRILDLFNESALLLNRWLLPVQVTIDPATLAASLKKLPFLAWARSVSSGVLEFFGQTILVALFFVFLVAGTRLKRHAADRPGSMSYAVNDKIARYLGVKFLTSLVTGILVGAVLAILQVDLAVLFGLLAFLLNFIPSIGSIAATLLPLPVAFLQYGTGWHFVLALALPGLIQFIIGNLIEPRIMGESLGLHPVVVLLSLLLWGFLWGIPGMLLAVPITAVLKIVFERNEITQPLARVLEGKPH</sequence>
<reference evidence="7 8" key="1">
    <citation type="submission" date="2012-06" db="EMBL/GenBank/DDBJ databases">
        <title>The complete chromosome of genome of Turneriella parva DSM 21527.</title>
        <authorList>
            <consortium name="US DOE Joint Genome Institute (JGI-PGF)"/>
            <person name="Lucas S."/>
            <person name="Han J."/>
            <person name="Lapidus A."/>
            <person name="Bruce D."/>
            <person name="Goodwin L."/>
            <person name="Pitluck S."/>
            <person name="Peters L."/>
            <person name="Kyrpides N."/>
            <person name="Mavromatis K."/>
            <person name="Ivanova N."/>
            <person name="Mikhailova N."/>
            <person name="Chertkov O."/>
            <person name="Detter J.C."/>
            <person name="Tapia R."/>
            <person name="Han C."/>
            <person name="Land M."/>
            <person name="Hauser L."/>
            <person name="Markowitz V."/>
            <person name="Cheng J.-F."/>
            <person name="Hugenholtz P."/>
            <person name="Woyke T."/>
            <person name="Wu D."/>
            <person name="Gronow S."/>
            <person name="Wellnitz S."/>
            <person name="Brambilla E."/>
            <person name="Klenk H.-P."/>
            <person name="Eisen J.A."/>
        </authorList>
    </citation>
    <scope>NUCLEOTIDE SEQUENCE [LARGE SCALE GENOMIC DNA]</scope>
    <source>
        <strain evidence="8">ATCC BAA-1111 / DSM 21527 / NCTC 11395 / H</strain>
    </source>
</reference>
<dbReference type="GO" id="GO:0016020">
    <property type="term" value="C:membrane"/>
    <property type="evidence" value="ECO:0007669"/>
    <property type="project" value="UniProtKB-SubCell"/>
</dbReference>
<dbReference type="GO" id="GO:0055085">
    <property type="term" value="P:transmembrane transport"/>
    <property type="evidence" value="ECO:0007669"/>
    <property type="project" value="TreeGrafter"/>
</dbReference>
<feature type="transmembrane region" description="Helical" evidence="6">
    <location>
        <begin position="275"/>
        <end position="296"/>
    </location>
</feature>
<evidence type="ECO:0000256" key="4">
    <source>
        <dbReference type="ARBA" id="ARBA00022989"/>
    </source>
</evidence>
<feature type="transmembrane region" description="Helical" evidence="6">
    <location>
        <begin position="209"/>
        <end position="234"/>
    </location>
</feature>
<dbReference type="KEGG" id="tpx:Turpa_1084"/>
<dbReference type="InterPro" id="IPR002549">
    <property type="entry name" value="AI-2E-like"/>
</dbReference>
<keyword evidence="5 6" id="KW-0472">Membrane</keyword>
<evidence type="ECO:0000256" key="1">
    <source>
        <dbReference type="ARBA" id="ARBA00004141"/>
    </source>
</evidence>
<evidence type="ECO:0000256" key="3">
    <source>
        <dbReference type="ARBA" id="ARBA00022692"/>
    </source>
</evidence>
<evidence type="ECO:0008006" key="9">
    <source>
        <dbReference type="Google" id="ProtNLM"/>
    </source>
</evidence>
<keyword evidence="8" id="KW-1185">Reference proteome</keyword>
<evidence type="ECO:0000256" key="2">
    <source>
        <dbReference type="ARBA" id="ARBA00009773"/>
    </source>
</evidence>
<evidence type="ECO:0000256" key="5">
    <source>
        <dbReference type="ARBA" id="ARBA00023136"/>
    </source>
</evidence>
<feature type="transmembrane region" description="Helical" evidence="6">
    <location>
        <begin position="28"/>
        <end position="45"/>
    </location>
</feature>
<evidence type="ECO:0000313" key="8">
    <source>
        <dbReference type="Proteomes" id="UP000006048"/>
    </source>
</evidence>
<feature type="transmembrane region" description="Helical" evidence="6">
    <location>
        <begin position="240"/>
        <end position="263"/>
    </location>
</feature>
<keyword evidence="3 6" id="KW-0812">Transmembrane</keyword>
<comment type="subcellular location">
    <subcellularLocation>
        <location evidence="1">Membrane</location>
        <topology evidence="1">Multi-pass membrane protein</topology>
    </subcellularLocation>
</comment>
<organism evidence="7 8">
    <name type="scientific">Turneriella parva (strain ATCC BAA-1111 / DSM 21527 / NCTC 11395 / H)</name>
    <name type="common">Leptospira parva</name>
    <dbReference type="NCBI Taxonomy" id="869212"/>
    <lineage>
        <taxon>Bacteria</taxon>
        <taxon>Pseudomonadati</taxon>
        <taxon>Spirochaetota</taxon>
        <taxon>Spirochaetia</taxon>
        <taxon>Leptospirales</taxon>
        <taxon>Leptospiraceae</taxon>
        <taxon>Turneriella</taxon>
    </lineage>
</organism>
<evidence type="ECO:0000313" key="7">
    <source>
        <dbReference type="EMBL" id="AFM11733.1"/>
    </source>
</evidence>
<dbReference type="HOGENOM" id="CLU_031275_0_3_12"/>
<dbReference type="Pfam" id="PF01594">
    <property type="entry name" value="AI-2E_transport"/>
    <property type="match status" value="1"/>
</dbReference>
<accession>I4B376</accession>
<dbReference type="RefSeq" id="WP_014802250.1">
    <property type="nucleotide sequence ID" value="NC_018020.1"/>
</dbReference>
<comment type="similarity">
    <text evidence="2">Belongs to the autoinducer-2 exporter (AI-2E) (TC 2.A.86) family.</text>
</comment>
<dbReference type="OrthoDB" id="9799225at2"/>
<dbReference type="PANTHER" id="PTHR21716">
    <property type="entry name" value="TRANSMEMBRANE PROTEIN"/>
    <property type="match status" value="1"/>
</dbReference>
<name>I4B376_TURPD</name>
<evidence type="ECO:0000256" key="6">
    <source>
        <dbReference type="SAM" id="Phobius"/>
    </source>
</evidence>
<dbReference type="STRING" id="869212.Turpa_1084"/>
<feature type="transmembrane region" description="Helical" evidence="6">
    <location>
        <begin position="316"/>
        <end position="342"/>
    </location>
</feature>
<dbReference type="Proteomes" id="UP000006048">
    <property type="component" value="Chromosome"/>
</dbReference>
<proteinExistence type="inferred from homology"/>
<dbReference type="AlphaFoldDB" id="I4B376"/>
<feature type="transmembrane region" description="Helical" evidence="6">
    <location>
        <begin position="51"/>
        <end position="69"/>
    </location>
</feature>
<feature type="transmembrane region" description="Helical" evidence="6">
    <location>
        <begin position="81"/>
        <end position="104"/>
    </location>
</feature>
<protein>
    <recommendedName>
        <fullName evidence="9">AI-2E family transporter</fullName>
    </recommendedName>
</protein>
<dbReference type="PANTHER" id="PTHR21716:SF64">
    <property type="entry name" value="AI-2 TRANSPORT PROTEIN TQSA"/>
    <property type="match status" value="1"/>
</dbReference>
<feature type="transmembrane region" description="Helical" evidence="6">
    <location>
        <begin position="170"/>
        <end position="188"/>
    </location>
</feature>
<dbReference type="EMBL" id="CP002959">
    <property type="protein sequence ID" value="AFM11733.1"/>
    <property type="molecule type" value="Genomic_DNA"/>
</dbReference>